<evidence type="ECO:0000313" key="6">
    <source>
        <dbReference type="EMBL" id="KAF7280206.1"/>
    </source>
</evidence>
<dbReference type="Proteomes" id="UP000625711">
    <property type="component" value="Unassembled WGS sequence"/>
</dbReference>
<evidence type="ECO:0000313" key="7">
    <source>
        <dbReference type="Proteomes" id="UP000625711"/>
    </source>
</evidence>
<keyword evidence="7" id="KW-1185">Reference proteome</keyword>
<keyword evidence="4 5" id="KW-0472">Membrane</keyword>
<evidence type="ECO:0000256" key="4">
    <source>
        <dbReference type="ARBA" id="ARBA00023136"/>
    </source>
</evidence>
<dbReference type="CDD" id="cd03127">
    <property type="entry name" value="tetraspanin_LEL"/>
    <property type="match status" value="1"/>
</dbReference>
<gene>
    <name evidence="6" type="ORF">GWI33_006299</name>
</gene>
<organism evidence="6 7">
    <name type="scientific">Rhynchophorus ferrugineus</name>
    <name type="common">Red palm weevil</name>
    <name type="synonym">Curculio ferrugineus</name>
    <dbReference type="NCBI Taxonomy" id="354439"/>
    <lineage>
        <taxon>Eukaryota</taxon>
        <taxon>Metazoa</taxon>
        <taxon>Ecdysozoa</taxon>
        <taxon>Arthropoda</taxon>
        <taxon>Hexapoda</taxon>
        <taxon>Insecta</taxon>
        <taxon>Pterygota</taxon>
        <taxon>Neoptera</taxon>
        <taxon>Endopterygota</taxon>
        <taxon>Coleoptera</taxon>
        <taxon>Polyphaga</taxon>
        <taxon>Cucujiformia</taxon>
        <taxon>Curculionidae</taxon>
        <taxon>Dryophthorinae</taxon>
        <taxon>Rhynchophorus</taxon>
    </lineage>
</organism>
<comment type="subcellular location">
    <subcellularLocation>
        <location evidence="1">Membrane</location>
        <topology evidence="1">Multi-pass membrane protein</topology>
    </subcellularLocation>
</comment>
<evidence type="ECO:0000256" key="3">
    <source>
        <dbReference type="ARBA" id="ARBA00022989"/>
    </source>
</evidence>
<sequence length="106" mass="11728">MNAQYDNQKYSLALIQEGVGCCGADGPDDYLSLQQPLPTECRDTVTGNPFFHGCVDEITWLFETKCAWLSALAMLVAFINILNAVLSIVLIQALKKEEDHSEAYAK</sequence>
<proteinExistence type="predicted"/>
<dbReference type="SUPFAM" id="SSF48652">
    <property type="entry name" value="Tetraspanin"/>
    <property type="match status" value="1"/>
</dbReference>
<name>A0A834IIZ6_RHYFE</name>
<dbReference type="Gene3D" id="1.10.1450.10">
    <property type="entry name" value="Tetraspanin"/>
    <property type="match status" value="1"/>
</dbReference>
<feature type="transmembrane region" description="Helical" evidence="5">
    <location>
        <begin position="67"/>
        <end position="91"/>
    </location>
</feature>
<comment type="caution">
    <text evidence="6">The sequence shown here is derived from an EMBL/GenBank/DDBJ whole genome shotgun (WGS) entry which is preliminary data.</text>
</comment>
<dbReference type="OrthoDB" id="10051670at2759"/>
<dbReference type="GO" id="GO:0016020">
    <property type="term" value="C:membrane"/>
    <property type="evidence" value="ECO:0007669"/>
    <property type="project" value="UniProtKB-SubCell"/>
</dbReference>
<keyword evidence="2 5" id="KW-0812">Transmembrane</keyword>
<reference evidence="6" key="1">
    <citation type="submission" date="2020-08" db="EMBL/GenBank/DDBJ databases">
        <title>Genome sequencing and assembly of the red palm weevil Rhynchophorus ferrugineus.</title>
        <authorList>
            <person name="Dias G.B."/>
            <person name="Bergman C.M."/>
            <person name="Manee M."/>
        </authorList>
    </citation>
    <scope>NUCLEOTIDE SEQUENCE</scope>
    <source>
        <strain evidence="6">AA-2017</strain>
        <tissue evidence="6">Whole larva</tissue>
    </source>
</reference>
<accession>A0A834IIZ6</accession>
<dbReference type="InterPro" id="IPR008952">
    <property type="entry name" value="Tetraspanin_EC2_sf"/>
</dbReference>
<evidence type="ECO:0000256" key="1">
    <source>
        <dbReference type="ARBA" id="ARBA00004141"/>
    </source>
</evidence>
<protein>
    <submittedName>
        <fullName evidence="6">Uncharacterized protein</fullName>
    </submittedName>
</protein>
<evidence type="ECO:0000256" key="2">
    <source>
        <dbReference type="ARBA" id="ARBA00022692"/>
    </source>
</evidence>
<keyword evidence="3 5" id="KW-1133">Transmembrane helix</keyword>
<dbReference type="AlphaFoldDB" id="A0A834IIZ6"/>
<dbReference type="InterPro" id="IPR018499">
    <property type="entry name" value="Tetraspanin/Peripherin"/>
</dbReference>
<dbReference type="EMBL" id="JAACXV010000315">
    <property type="protein sequence ID" value="KAF7280206.1"/>
    <property type="molecule type" value="Genomic_DNA"/>
</dbReference>
<dbReference type="Pfam" id="PF00335">
    <property type="entry name" value="Tetraspanin"/>
    <property type="match status" value="1"/>
</dbReference>
<evidence type="ECO:0000256" key="5">
    <source>
        <dbReference type="SAM" id="Phobius"/>
    </source>
</evidence>